<gene>
    <name evidence="1" type="ORF">GCM10008111_08950</name>
</gene>
<protein>
    <submittedName>
        <fullName evidence="1">DUF4862 domain-containing protein</fullName>
    </submittedName>
</protein>
<accession>A0ABQ2WJT3</accession>
<proteinExistence type="predicted"/>
<comment type="caution">
    <text evidence="1">The sequence shown here is derived from an EMBL/GenBank/DDBJ whole genome shotgun (WGS) entry which is preliminary data.</text>
</comment>
<dbReference type="Proteomes" id="UP000634667">
    <property type="component" value="Unassembled WGS sequence"/>
</dbReference>
<keyword evidence="2" id="KW-1185">Reference proteome</keyword>
<dbReference type="EMBL" id="BMYR01000003">
    <property type="protein sequence ID" value="GGW55109.1"/>
    <property type="molecule type" value="Genomic_DNA"/>
</dbReference>
<name>A0ABQ2WJT3_9ALTE</name>
<dbReference type="Pfam" id="PF16154">
    <property type="entry name" value="DUF4862"/>
    <property type="match status" value="1"/>
</dbReference>
<sequence>MAFMTYFLGAYAASPNVTGWDPVLETAYYQQLKQLPHLKGLEHPFVGRLHPHDDQWFLTNIDPAWDYVFTTIPGVMNALSQNPSFGLASLDEAGRQAALDFMWQANQAVATLNQHVGRAAVTAIMLHSAPARHKADGSAAALEKSLAVLLSWDWHGAQLLLEHCDALVPGQKPSKGFLSLQDELQVLAAVNSQVRPLKPLGIVINWGRSVLETRDPSGALQHIEAAKAHGVLQGIMFSGISDQATAYGAWQDSHQPIKNSETLLVGEPGSWLTEQAIQQCLQTCNGMALTVLGLKIGIRPLSATLTERMQYLQAQLALLASSNT</sequence>
<evidence type="ECO:0000313" key="1">
    <source>
        <dbReference type="EMBL" id="GGW55109.1"/>
    </source>
</evidence>
<evidence type="ECO:0000313" key="2">
    <source>
        <dbReference type="Proteomes" id="UP000634667"/>
    </source>
</evidence>
<dbReference type="InterPro" id="IPR032344">
    <property type="entry name" value="DUF4862"/>
</dbReference>
<reference evidence="2" key="1">
    <citation type="journal article" date="2019" name="Int. J. Syst. Evol. Microbiol.">
        <title>The Global Catalogue of Microorganisms (GCM) 10K type strain sequencing project: providing services to taxonomists for standard genome sequencing and annotation.</title>
        <authorList>
            <consortium name="The Broad Institute Genomics Platform"/>
            <consortium name="The Broad Institute Genome Sequencing Center for Infectious Disease"/>
            <person name="Wu L."/>
            <person name="Ma J."/>
        </authorList>
    </citation>
    <scope>NUCLEOTIDE SEQUENCE [LARGE SCALE GENOMIC DNA]</scope>
    <source>
        <strain evidence="2">KCTC 23723</strain>
    </source>
</reference>
<organism evidence="1 2">
    <name type="scientific">Alishewanella tabrizica</name>
    <dbReference type="NCBI Taxonomy" id="671278"/>
    <lineage>
        <taxon>Bacteria</taxon>
        <taxon>Pseudomonadati</taxon>
        <taxon>Pseudomonadota</taxon>
        <taxon>Gammaproteobacteria</taxon>
        <taxon>Alteromonadales</taxon>
        <taxon>Alteromonadaceae</taxon>
        <taxon>Alishewanella</taxon>
    </lineage>
</organism>